<dbReference type="AlphaFoldDB" id="H2Y528"/>
<reference evidence="2" key="2">
    <citation type="submission" date="2025-08" db="UniProtKB">
        <authorList>
            <consortium name="Ensembl"/>
        </authorList>
    </citation>
    <scope>IDENTIFICATION</scope>
</reference>
<accession>H2Y528</accession>
<dbReference type="HOGENOM" id="CLU_2054908_0_0_1"/>
<dbReference type="InParanoid" id="H2Y528"/>
<organism evidence="2 3">
    <name type="scientific">Ciona savignyi</name>
    <name type="common">Pacific transparent sea squirt</name>
    <dbReference type="NCBI Taxonomy" id="51511"/>
    <lineage>
        <taxon>Eukaryota</taxon>
        <taxon>Metazoa</taxon>
        <taxon>Chordata</taxon>
        <taxon>Tunicata</taxon>
        <taxon>Ascidiacea</taxon>
        <taxon>Phlebobranchia</taxon>
        <taxon>Cionidae</taxon>
        <taxon>Ciona</taxon>
    </lineage>
</organism>
<evidence type="ECO:0000313" key="2">
    <source>
        <dbReference type="Ensembl" id="ENSCSAVP00000000426.1"/>
    </source>
</evidence>
<evidence type="ECO:0000313" key="3">
    <source>
        <dbReference type="Proteomes" id="UP000007875"/>
    </source>
</evidence>
<dbReference type="Ensembl" id="ENSCSAVT00000000431.1">
    <property type="protein sequence ID" value="ENSCSAVP00000000426.1"/>
    <property type="gene ID" value="ENSCSAVG00000000243.1"/>
</dbReference>
<reference evidence="2" key="3">
    <citation type="submission" date="2025-09" db="UniProtKB">
        <authorList>
            <consortium name="Ensembl"/>
        </authorList>
    </citation>
    <scope>IDENTIFICATION</scope>
</reference>
<feature type="region of interest" description="Disordered" evidence="1">
    <location>
        <begin position="41"/>
        <end position="80"/>
    </location>
</feature>
<reference evidence="3" key="1">
    <citation type="submission" date="2003-08" db="EMBL/GenBank/DDBJ databases">
        <authorList>
            <person name="Birren B."/>
            <person name="Nusbaum C."/>
            <person name="Abebe A."/>
            <person name="Abouelleil A."/>
            <person name="Adekoya E."/>
            <person name="Ait-zahra M."/>
            <person name="Allen N."/>
            <person name="Allen T."/>
            <person name="An P."/>
            <person name="Anderson M."/>
            <person name="Anderson S."/>
            <person name="Arachchi H."/>
            <person name="Armbruster J."/>
            <person name="Bachantsang P."/>
            <person name="Baldwin J."/>
            <person name="Barry A."/>
            <person name="Bayul T."/>
            <person name="Blitshsteyn B."/>
            <person name="Bloom T."/>
            <person name="Blye J."/>
            <person name="Boguslavskiy L."/>
            <person name="Borowsky M."/>
            <person name="Boukhgalter B."/>
            <person name="Brunache A."/>
            <person name="Butler J."/>
            <person name="Calixte N."/>
            <person name="Calvo S."/>
            <person name="Camarata J."/>
            <person name="Campo K."/>
            <person name="Chang J."/>
            <person name="Cheshatsang Y."/>
            <person name="Citroen M."/>
            <person name="Collymore A."/>
            <person name="Considine T."/>
            <person name="Cook A."/>
            <person name="Cooke P."/>
            <person name="Corum B."/>
            <person name="Cuomo C."/>
            <person name="David R."/>
            <person name="Dawoe T."/>
            <person name="Degray S."/>
            <person name="Dodge S."/>
            <person name="Dooley K."/>
            <person name="Dorje P."/>
            <person name="Dorjee K."/>
            <person name="Dorris L."/>
            <person name="Duffey N."/>
            <person name="Dupes A."/>
            <person name="Elkins T."/>
            <person name="Engels R."/>
            <person name="Erickson J."/>
            <person name="Farina A."/>
            <person name="Faro S."/>
            <person name="Ferreira P."/>
            <person name="Fischer H."/>
            <person name="Fitzgerald M."/>
            <person name="Foley K."/>
            <person name="Gage D."/>
            <person name="Galagan J."/>
            <person name="Gearin G."/>
            <person name="Gnerre S."/>
            <person name="Gnirke A."/>
            <person name="Goyette A."/>
            <person name="Graham J."/>
            <person name="Grandbois E."/>
            <person name="Gyaltsen K."/>
            <person name="Hafez N."/>
            <person name="Hagopian D."/>
            <person name="Hagos B."/>
            <person name="Hall J."/>
            <person name="Hatcher B."/>
            <person name="Heller A."/>
            <person name="Higgins H."/>
            <person name="Honan T."/>
            <person name="Horn A."/>
            <person name="Houde N."/>
            <person name="Hughes L."/>
            <person name="Hulme W."/>
            <person name="Husby E."/>
            <person name="Iliev I."/>
            <person name="Jaffe D."/>
            <person name="Jones C."/>
            <person name="Kamal M."/>
            <person name="Kamat A."/>
            <person name="Kamvysselis M."/>
            <person name="Karlsson E."/>
            <person name="Kells C."/>
            <person name="Kieu A."/>
            <person name="Kisner P."/>
            <person name="Kodira C."/>
            <person name="Kulbokas E."/>
            <person name="Labutti K."/>
            <person name="Lama D."/>
            <person name="Landers T."/>
            <person name="Leger J."/>
            <person name="Levine S."/>
            <person name="Lewis D."/>
            <person name="Lewis T."/>
            <person name="Lindblad-toh K."/>
            <person name="Liu X."/>
            <person name="Lokyitsang T."/>
            <person name="Lokyitsang Y."/>
            <person name="Lucien O."/>
            <person name="Lui A."/>
            <person name="Ma L.J."/>
            <person name="Mabbitt R."/>
            <person name="Macdonald J."/>
            <person name="Maclean C."/>
            <person name="Major J."/>
            <person name="Manning J."/>
            <person name="Marabella R."/>
            <person name="Maru K."/>
            <person name="Matthews C."/>
            <person name="Mauceli E."/>
            <person name="Mccarthy M."/>
            <person name="Mcdonough S."/>
            <person name="Mcghee T."/>
            <person name="Meldrim J."/>
            <person name="Meneus L."/>
            <person name="Mesirov J."/>
            <person name="Mihalev A."/>
            <person name="Mihova T."/>
            <person name="Mikkelsen T."/>
            <person name="Mlenga V."/>
            <person name="Moru K."/>
            <person name="Mozes J."/>
            <person name="Mulrain L."/>
            <person name="Munson G."/>
            <person name="Naylor J."/>
            <person name="Newes C."/>
            <person name="Nguyen C."/>
            <person name="Nguyen N."/>
            <person name="Nguyen T."/>
            <person name="Nicol R."/>
            <person name="Nielsen C."/>
            <person name="Nizzari M."/>
            <person name="Norbu C."/>
            <person name="Norbu N."/>
            <person name="O'donnell P."/>
            <person name="Okoawo O."/>
            <person name="O'leary S."/>
            <person name="Omotosho B."/>
            <person name="O'neill K."/>
            <person name="Osman S."/>
            <person name="Parker S."/>
            <person name="Perrin D."/>
            <person name="Phunkhang P."/>
            <person name="Piqani B."/>
            <person name="Purcell S."/>
            <person name="Rachupka T."/>
            <person name="Ramasamy U."/>
            <person name="Rameau R."/>
            <person name="Ray V."/>
            <person name="Raymond C."/>
            <person name="Retta R."/>
            <person name="Richardson S."/>
            <person name="Rise C."/>
            <person name="Rodriguez J."/>
            <person name="Rogers J."/>
            <person name="Rogov P."/>
            <person name="Rutman M."/>
            <person name="Schupbach R."/>
            <person name="Seaman C."/>
            <person name="Settipalli S."/>
            <person name="Sharpe T."/>
            <person name="Sheridan J."/>
            <person name="Sherpa N."/>
            <person name="Shi J."/>
            <person name="Smirnov S."/>
            <person name="Smith C."/>
            <person name="Sougnez C."/>
            <person name="Spencer B."/>
            <person name="Stalker J."/>
            <person name="Stange-thomann N."/>
            <person name="Stavropoulos S."/>
            <person name="Stetson K."/>
            <person name="Stone C."/>
            <person name="Stone S."/>
            <person name="Stubbs M."/>
            <person name="Talamas J."/>
            <person name="Tchuinga P."/>
            <person name="Tenzing P."/>
            <person name="Tesfaye S."/>
            <person name="Theodore J."/>
            <person name="Thoulutsang Y."/>
            <person name="Topham K."/>
            <person name="Towey S."/>
            <person name="Tsamla T."/>
            <person name="Tsomo N."/>
            <person name="Vallee D."/>
            <person name="Vassiliev H."/>
            <person name="Venkataraman V."/>
            <person name="Vinson J."/>
            <person name="Vo A."/>
            <person name="Wade C."/>
            <person name="Wang S."/>
            <person name="Wangchuk T."/>
            <person name="Wangdi T."/>
            <person name="Whittaker C."/>
            <person name="Wilkinson J."/>
            <person name="Wu Y."/>
            <person name="Wyman D."/>
            <person name="Yadav S."/>
            <person name="Yang S."/>
            <person name="Yang X."/>
            <person name="Yeager S."/>
            <person name="Yee E."/>
            <person name="Young G."/>
            <person name="Zainoun J."/>
            <person name="Zembeck L."/>
            <person name="Zimmer A."/>
            <person name="Zody M."/>
            <person name="Lander E."/>
        </authorList>
    </citation>
    <scope>NUCLEOTIDE SEQUENCE [LARGE SCALE GENOMIC DNA]</scope>
</reference>
<dbReference type="Proteomes" id="UP000007875">
    <property type="component" value="Unassembled WGS sequence"/>
</dbReference>
<name>H2Y528_CIOSA</name>
<protein>
    <submittedName>
        <fullName evidence="2">Uncharacterized protein</fullName>
    </submittedName>
</protein>
<sequence>SKGIPPIHEQPDIINDITRRNGTNINFGRNVEKIVARKDVLGTSPPLNPTIKPHPIDPRYADPAGYETPPPGYESPDDLSTVGYKVDLKTLKEHVRKRGRGAPVKPQKENYALAHHVVNC</sequence>
<proteinExistence type="predicted"/>
<evidence type="ECO:0000256" key="1">
    <source>
        <dbReference type="SAM" id="MobiDB-lite"/>
    </source>
</evidence>
<keyword evidence="3" id="KW-1185">Reference proteome</keyword>